<dbReference type="PANTHER" id="PTHR30419">
    <property type="entry name" value="HTH-TYPE TRANSCRIPTIONAL REGULATOR YBHD"/>
    <property type="match status" value="1"/>
</dbReference>
<evidence type="ECO:0000313" key="6">
    <source>
        <dbReference type="EMBL" id="WDR03491.1"/>
    </source>
</evidence>
<keyword evidence="2" id="KW-0805">Transcription regulation</keyword>
<dbReference type="Gene3D" id="3.40.190.290">
    <property type="match status" value="1"/>
</dbReference>
<sequence length="311" mass="34430">MDLRNLRYFVVIAECGSILAASEKLHIAQPSLSIRIKALEQELGVMLFDRRPRGVVLTSEGEELVAHARQILQAAQTARESVRQHAKSAVGTVNFGVPTSLASVICVPLVEEILRDFPDVRLRIVESMSGYIIDWLRDGRLDVGLVFGDKSISGIQLDPIIEEDLYLAADSAESLADLLDENDEVPLERLSGLPLILPTGHHGLRQLVDDTARRQGITRVPHIEIDSFSQIQRMVQRQMGVTILSRAALYESPLNPALFSARIVSPAIPRTVCLAYSEQRLQTKATRETARRACGILRDRAASSIWAARLL</sequence>
<dbReference type="PROSITE" id="PS50931">
    <property type="entry name" value="HTH_LYSR"/>
    <property type="match status" value="1"/>
</dbReference>
<dbReference type="Pfam" id="PF03466">
    <property type="entry name" value="LysR_substrate"/>
    <property type="match status" value="1"/>
</dbReference>
<evidence type="ECO:0000256" key="3">
    <source>
        <dbReference type="ARBA" id="ARBA00023125"/>
    </source>
</evidence>
<dbReference type="InterPro" id="IPR050950">
    <property type="entry name" value="HTH-type_LysR_regulators"/>
</dbReference>
<gene>
    <name evidence="6" type="ORF">PSQ19_05170</name>
</gene>
<dbReference type="RefSeq" id="WP_282219885.1">
    <property type="nucleotide sequence ID" value="NZ_CP118246.1"/>
</dbReference>
<dbReference type="SUPFAM" id="SSF46785">
    <property type="entry name" value="Winged helix' DNA-binding domain"/>
    <property type="match status" value="1"/>
</dbReference>
<dbReference type="InterPro" id="IPR036390">
    <property type="entry name" value="WH_DNA-bd_sf"/>
</dbReference>
<keyword evidence="7" id="KW-1185">Reference proteome</keyword>
<dbReference type="Pfam" id="PF00126">
    <property type="entry name" value="HTH_1"/>
    <property type="match status" value="1"/>
</dbReference>
<evidence type="ECO:0000259" key="5">
    <source>
        <dbReference type="PROSITE" id="PS50931"/>
    </source>
</evidence>
<accession>A0ABY7YQC6</accession>
<keyword evidence="4" id="KW-0804">Transcription</keyword>
<dbReference type="PRINTS" id="PR00039">
    <property type="entry name" value="HTHLYSR"/>
</dbReference>
<feature type="domain" description="HTH lysR-type" evidence="5">
    <location>
        <begin position="1"/>
        <end position="58"/>
    </location>
</feature>
<protein>
    <submittedName>
        <fullName evidence="6">LysR family transcriptional regulator</fullName>
    </submittedName>
</protein>
<dbReference type="Gene3D" id="1.10.10.10">
    <property type="entry name" value="Winged helix-like DNA-binding domain superfamily/Winged helix DNA-binding domain"/>
    <property type="match status" value="1"/>
</dbReference>
<dbReference type="InterPro" id="IPR005119">
    <property type="entry name" value="LysR_subst-bd"/>
</dbReference>
<evidence type="ECO:0000256" key="2">
    <source>
        <dbReference type="ARBA" id="ARBA00023015"/>
    </source>
</evidence>
<organism evidence="6 7">
    <name type="scientific">Devosia algicola</name>
    <dbReference type="NCBI Taxonomy" id="3026418"/>
    <lineage>
        <taxon>Bacteria</taxon>
        <taxon>Pseudomonadati</taxon>
        <taxon>Pseudomonadota</taxon>
        <taxon>Alphaproteobacteria</taxon>
        <taxon>Hyphomicrobiales</taxon>
        <taxon>Devosiaceae</taxon>
        <taxon>Devosia</taxon>
    </lineage>
</organism>
<dbReference type="EMBL" id="CP118246">
    <property type="protein sequence ID" value="WDR03491.1"/>
    <property type="molecule type" value="Genomic_DNA"/>
</dbReference>
<proteinExistence type="inferred from homology"/>
<evidence type="ECO:0000256" key="1">
    <source>
        <dbReference type="ARBA" id="ARBA00009437"/>
    </source>
</evidence>
<evidence type="ECO:0000256" key="4">
    <source>
        <dbReference type="ARBA" id="ARBA00023163"/>
    </source>
</evidence>
<comment type="similarity">
    <text evidence="1">Belongs to the LysR transcriptional regulatory family.</text>
</comment>
<dbReference type="Proteomes" id="UP001220530">
    <property type="component" value="Chromosome"/>
</dbReference>
<evidence type="ECO:0000313" key="7">
    <source>
        <dbReference type="Proteomes" id="UP001220530"/>
    </source>
</evidence>
<dbReference type="SUPFAM" id="SSF53850">
    <property type="entry name" value="Periplasmic binding protein-like II"/>
    <property type="match status" value="1"/>
</dbReference>
<keyword evidence="3" id="KW-0238">DNA-binding</keyword>
<dbReference type="InterPro" id="IPR000847">
    <property type="entry name" value="LysR_HTH_N"/>
</dbReference>
<name>A0ABY7YQC6_9HYPH</name>
<dbReference type="InterPro" id="IPR036388">
    <property type="entry name" value="WH-like_DNA-bd_sf"/>
</dbReference>
<reference evidence="6 7" key="1">
    <citation type="submission" date="2023-02" db="EMBL/GenBank/DDBJ databases">
        <title>Devosia algicola sp. nov., isolated from the phycosphere of marine algae.</title>
        <authorList>
            <person name="Kim J.M."/>
            <person name="Lee J.K."/>
            <person name="Choi B.J."/>
            <person name="Bayburt H."/>
            <person name="Jeon C.O."/>
        </authorList>
    </citation>
    <scope>NUCLEOTIDE SEQUENCE [LARGE SCALE GENOMIC DNA]</scope>
    <source>
        <strain evidence="6 7">G20-9</strain>
    </source>
</reference>